<accession>A0ABW9STV7</accession>
<sequence length="231" mass="24194">MTLAYDGSSYWSASGGSSDGVRYANYDAAGNIVATYASGLDFRSVFTSGSTVLARAYNSGTIYQQSAPGVFSSLLTLTGGTLDSQAAVVKDGANYISLQYGQVLQWDTSGAYLGAVALSGFGTQSGEDYYPQGRGVAVVGNYWLTYNSGNLSAWDHAGNRVDETALVGAGTGFDSNFSLSYANNKVFVVDSAGQTWRGYEVTAAVPEPETYAMLLAGLAMLGVAARRRNQA</sequence>
<comment type="caution">
    <text evidence="2">The sequence shown here is derived from an EMBL/GenBank/DDBJ whole genome shotgun (WGS) entry which is preliminary data.</text>
</comment>
<gene>
    <name evidence="2" type="ORF">GM655_20990</name>
</gene>
<feature type="domain" description="Ice-binding protein C-terminal" evidence="1">
    <location>
        <begin position="204"/>
        <end position="228"/>
    </location>
</feature>
<evidence type="ECO:0000259" key="1">
    <source>
        <dbReference type="Pfam" id="PF07589"/>
    </source>
</evidence>
<name>A0ABW9STV7_9BURK</name>
<dbReference type="SUPFAM" id="SSF63829">
    <property type="entry name" value="Calcium-dependent phosphotriesterase"/>
    <property type="match status" value="1"/>
</dbReference>
<evidence type="ECO:0000313" key="2">
    <source>
        <dbReference type="EMBL" id="MTW35280.1"/>
    </source>
</evidence>
<organism evidence="2 3">
    <name type="scientific">Pseudoduganella danionis</name>
    <dbReference type="NCBI Taxonomy" id="1890295"/>
    <lineage>
        <taxon>Bacteria</taxon>
        <taxon>Pseudomonadati</taxon>
        <taxon>Pseudomonadota</taxon>
        <taxon>Betaproteobacteria</taxon>
        <taxon>Burkholderiales</taxon>
        <taxon>Oxalobacteraceae</taxon>
        <taxon>Telluria group</taxon>
        <taxon>Pseudoduganella</taxon>
    </lineage>
</organism>
<dbReference type="EMBL" id="WNKW01000009">
    <property type="protein sequence ID" value="MTW35280.1"/>
    <property type="molecule type" value="Genomic_DNA"/>
</dbReference>
<dbReference type="InterPro" id="IPR013424">
    <property type="entry name" value="Ice-binding_C"/>
</dbReference>
<dbReference type="NCBIfam" id="TIGR02595">
    <property type="entry name" value="PEP_CTERM"/>
    <property type="match status" value="1"/>
</dbReference>
<keyword evidence="3" id="KW-1185">Reference proteome</keyword>
<protein>
    <submittedName>
        <fullName evidence="2">PEP-CTERM sorting domain-containing protein</fullName>
    </submittedName>
</protein>
<reference evidence="2 3" key="1">
    <citation type="submission" date="2019-11" db="EMBL/GenBank/DDBJ databases">
        <title>Type strains purchased from KCTC, JCM and DSMZ.</title>
        <authorList>
            <person name="Lu H."/>
        </authorList>
    </citation>
    <scope>NUCLEOTIDE SEQUENCE [LARGE SCALE GENOMIC DNA]</scope>
    <source>
        <strain evidence="2 3">DSM 103461</strain>
    </source>
</reference>
<evidence type="ECO:0000313" key="3">
    <source>
        <dbReference type="Proteomes" id="UP000735592"/>
    </source>
</evidence>
<dbReference type="Pfam" id="PF07589">
    <property type="entry name" value="PEP-CTERM"/>
    <property type="match status" value="1"/>
</dbReference>
<dbReference type="Proteomes" id="UP000735592">
    <property type="component" value="Unassembled WGS sequence"/>
</dbReference>
<proteinExistence type="predicted"/>